<gene>
    <name evidence="3" type="ORF">JMJ56_15460</name>
</gene>
<protein>
    <submittedName>
        <fullName evidence="3">Uncharacterized protein</fullName>
    </submittedName>
</protein>
<comment type="caution">
    <text evidence="3">The sequence shown here is derived from an EMBL/GenBank/DDBJ whole genome shotgun (WGS) entry which is preliminary data.</text>
</comment>
<keyword evidence="2" id="KW-1133">Transmembrane helix</keyword>
<reference evidence="3 4" key="1">
    <citation type="submission" date="2021-01" db="EMBL/GenBank/DDBJ databases">
        <title>Belnapia mucosa sp. nov. and Belnapia arida sp. nov., isolated from the Tabernas Desert (Almeria, Spain).</title>
        <authorList>
            <person name="Molina-Menor E."/>
            <person name="Vidal-Verdu A."/>
            <person name="Calonge A."/>
            <person name="Satari L."/>
            <person name="Pereto J."/>
            <person name="Porcar M."/>
        </authorList>
    </citation>
    <scope>NUCLEOTIDE SEQUENCE [LARGE SCALE GENOMIC DNA]</scope>
    <source>
        <strain evidence="3 4">T18</strain>
    </source>
</reference>
<name>A0ABS1U421_9PROT</name>
<organism evidence="3 4">
    <name type="scientific">Belnapia arida</name>
    <dbReference type="NCBI Taxonomy" id="2804533"/>
    <lineage>
        <taxon>Bacteria</taxon>
        <taxon>Pseudomonadati</taxon>
        <taxon>Pseudomonadota</taxon>
        <taxon>Alphaproteobacteria</taxon>
        <taxon>Acetobacterales</taxon>
        <taxon>Roseomonadaceae</taxon>
        <taxon>Belnapia</taxon>
    </lineage>
</organism>
<feature type="transmembrane region" description="Helical" evidence="2">
    <location>
        <begin position="41"/>
        <end position="65"/>
    </location>
</feature>
<sequence length="114" mass="12153">MDAFRRPGPPGRDPSPPVLDMTPEGEFRDPLPPRRTWLDRALGRVGGLALLVTLATGGLLLVALAVVFVGLLLPVVIGAGLVAFVSLWWRVRRARRAGGPGGGSGPVRFVVIRR</sequence>
<dbReference type="Proteomes" id="UP000660885">
    <property type="component" value="Unassembled WGS sequence"/>
</dbReference>
<evidence type="ECO:0000313" key="3">
    <source>
        <dbReference type="EMBL" id="MBL6079416.1"/>
    </source>
</evidence>
<keyword evidence="4" id="KW-1185">Reference proteome</keyword>
<evidence type="ECO:0000313" key="4">
    <source>
        <dbReference type="Proteomes" id="UP000660885"/>
    </source>
</evidence>
<dbReference type="RefSeq" id="WP_202832645.1">
    <property type="nucleotide sequence ID" value="NZ_JAETWB010000006.1"/>
</dbReference>
<evidence type="ECO:0000256" key="1">
    <source>
        <dbReference type="SAM" id="MobiDB-lite"/>
    </source>
</evidence>
<feature type="region of interest" description="Disordered" evidence="1">
    <location>
        <begin position="1"/>
        <end position="32"/>
    </location>
</feature>
<feature type="transmembrane region" description="Helical" evidence="2">
    <location>
        <begin position="71"/>
        <end position="89"/>
    </location>
</feature>
<proteinExistence type="predicted"/>
<keyword evidence="2" id="KW-0472">Membrane</keyword>
<dbReference type="EMBL" id="JAETWB010000006">
    <property type="protein sequence ID" value="MBL6079416.1"/>
    <property type="molecule type" value="Genomic_DNA"/>
</dbReference>
<feature type="compositionally biased region" description="Pro residues" evidence="1">
    <location>
        <begin position="7"/>
        <end position="17"/>
    </location>
</feature>
<keyword evidence="2" id="KW-0812">Transmembrane</keyword>
<accession>A0ABS1U421</accession>
<evidence type="ECO:0000256" key="2">
    <source>
        <dbReference type="SAM" id="Phobius"/>
    </source>
</evidence>